<keyword evidence="4" id="KW-0235">DNA replication</keyword>
<dbReference type="GO" id="GO:0005524">
    <property type="term" value="F:ATP binding"/>
    <property type="evidence" value="ECO:0007669"/>
    <property type="project" value="UniProtKB-KW"/>
</dbReference>
<dbReference type="InterPro" id="IPR032423">
    <property type="entry name" value="AAA_assoc_2"/>
</dbReference>
<dbReference type="HOGENOM" id="CLU_017985_0_3_0"/>
<dbReference type="PANTHER" id="PTHR13779">
    <property type="entry name" value="WERNER HELICASE-INTERACTING PROTEIN 1 FAMILY MEMBER"/>
    <property type="match status" value="1"/>
</dbReference>
<dbReference type="FunFam" id="3.40.50.300:FF:000137">
    <property type="entry name" value="Replication-associated recombination protein A"/>
    <property type="match status" value="1"/>
</dbReference>
<evidence type="ECO:0000313" key="9">
    <source>
        <dbReference type="EMBL" id="ADY59001.1"/>
    </source>
</evidence>
<dbReference type="STRING" id="756272.Plabr_1389"/>
<dbReference type="EMBL" id="CP002546">
    <property type="protein sequence ID" value="ADY59001.1"/>
    <property type="molecule type" value="Genomic_DNA"/>
</dbReference>
<dbReference type="GO" id="GO:0000731">
    <property type="term" value="P:DNA synthesis involved in DNA repair"/>
    <property type="evidence" value="ECO:0007669"/>
    <property type="project" value="TreeGrafter"/>
</dbReference>
<dbReference type="Pfam" id="PF16193">
    <property type="entry name" value="AAA_assoc_2"/>
    <property type="match status" value="1"/>
</dbReference>
<organism evidence="9 10">
    <name type="scientific">Rubinisphaera brasiliensis (strain ATCC 49424 / DSM 5305 / JCM 21570 / IAM 15109 / NBRC 103401 / IFAM 1448)</name>
    <name type="common">Planctomyces brasiliensis</name>
    <dbReference type="NCBI Taxonomy" id="756272"/>
    <lineage>
        <taxon>Bacteria</taxon>
        <taxon>Pseudomonadati</taxon>
        <taxon>Planctomycetota</taxon>
        <taxon>Planctomycetia</taxon>
        <taxon>Planctomycetales</taxon>
        <taxon>Planctomycetaceae</taxon>
        <taxon>Rubinisphaera</taxon>
    </lineage>
</organism>
<dbReference type="KEGG" id="pbs:Plabr_1389"/>
<protein>
    <recommendedName>
        <fullName evidence="3">Replication-associated recombination protein A</fullName>
    </recommendedName>
</protein>
<gene>
    <name evidence="9" type="ordered locus">Plabr_1389</name>
</gene>
<evidence type="ECO:0000256" key="6">
    <source>
        <dbReference type="ARBA" id="ARBA00022840"/>
    </source>
</evidence>
<comment type="similarity">
    <text evidence="2">Belongs to the AAA ATPase family. RarA/MGS1/WRNIP1 subfamily.</text>
</comment>
<evidence type="ECO:0000256" key="2">
    <source>
        <dbReference type="ARBA" id="ARBA00008959"/>
    </source>
</evidence>
<feature type="domain" description="AAA+ ATPase" evidence="8">
    <location>
        <begin position="52"/>
        <end position="169"/>
    </location>
</feature>
<evidence type="ECO:0000313" key="10">
    <source>
        <dbReference type="Proteomes" id="UP000006860"/>
    </source>
</evidence>
<dbReference type="Gene3D" id="1.20.272.10">
    <property type="match status" value="1"/>
</dbReference>
<dbReference type="CDD" id="cd18139">
    <property type="entry name" value="HLD_clamp_RarA"/>
    <property type="match status" value="1"/>
</dbReference>
<dbReference type="InterPro" id="IPR027417">
    <property type="entry name" value="P-loop_NTPase"/>
</dbReference>
<dbReference type="PANTHER" id="PTHR13779:SF7">
    <property type="entry name" value="ATPASE WRNIP1"/>
    <property type="match status" value="1"/>
</dbReference>
<dbReference type="Pfam" id="PF12002">
    <property type="entry name" value="MgsA_C"/>
    <property type="match status" value="1"/>
</dbReference>
<dbReference type="Gene3D" id="1.10.3710.10">
    <property type="entry name" value="DNA polymerase III clamp loader subunits, C-terminal domain"/>
    <property type="match status" value="1"/>
</dbReference>
<dbReference type="InterPro" id="IPR021886">
    <property type="entry name" value="MgsA_C"/>
</dbReference>
<dbReference type="Proteomes" id="UP000006860">
    <property type="component" value="Chromosome"/>
</dbReference>
<evidence type="ECO:0000256" key="3">
    <source>
        <dbReference type="ARBA" id="ARBA00020776"/>
    </source>
</evidence>
<dbReference type="GO" id="GO:0008047">
    <property type="term" value="F:enzyme activator activity"/>
    <property type="evidence" value="ECO:0007669"/>
    <property type="project" value="TreeGrafter"/>
</dbReference>
<dbReference type="InterPro" id="IPR003593">
    <property type="entry name" value="AAA+_ATPase"/>
</dbReference>
<dbReference type="CDD" id="cd00009">
    <property type="entry name" value="AAA"/>
    <property type="match status" value="1"/>
</dbReference>
<evidence type="ECO:0000256" key="1">
    <source>
        <dbReference type="ARBA" id="ARBA00002393"/>
    </source>
</evidence>
<dbReference type="SUPFAM" id="SSF52540">
    <property type="entry name" value="P-loop containing nucleoside triphosphate hydrolases"/>
    <property type="match status" value="1"/>
</dbReference>
<name>F0SPP2_RUBBR</name>
<accession>F0SPP2</accession>
<dbReference type="OrthoDB" id="9778364at2"/>
<dbReference type="InterPro" id="IPR008921">
    <property type="entry name" value="DNA_pol3_clamp-load_cplx_C"/>
</dbReference>
<dbReference type="InterPro" id="IPR051314">
    <property type="entry name" value="AAA_ATPase_RarA/MGS1/WRNIP1"/>
</dbReference>
<sequence length="453" mass="49783">MAGLFDKAEQKNREKAQPLAARMRPRTLEEFAGQQQFLAEGRLLRRLLEADRLGSLIFYGPPGTGKTTLARLIARKTGAGWIGLNAASCGVKEVRAALQKASDSLATTGKRTILFVDELHHFTKTQQDVLLPELEQGTVIFIGATTDNPFFALVSALLSRSHIFEFEPLSVEALKGLLKNALADSARGLGGYHAEVTEEALDFLAESADGDARRALSALEIAVLSVAAENERSFVDLAVAEESLQRKAIRYDKQGDEHYDAASAMIKSIRGSDPDAAIYWMARMLEAGEPPRFVARRLMISASEDIGNADPHGLVLATAAAQATEILGMPECRIPLAQAATYLACAPKSNAAYAAVNEAMDDVRNQTLLPVPRHLQDRHYAGAKRLSHGEGYQSPHQSEHGWIEQDYLGVDRNYYRPVERGYEEEIIRLMNERIRNRQQAPGAHASDEHRSAE</sequence>
<dbReference type="SUPFAM" id="SSF48019">
    <property type="entry name" value="post-AAA+ oligomerization domain-like"/>
    <property type="match status" value="1"/>
</dbReference>
<dbReference type="GO" id="GO:0003677">
    <property type="term" value="F:DNA binding"/>
    <property type="evidence" value="ECO:0007669"/>
    <property type="project" value="InterPro"/>
</dbReference>
<keyword evidence="5" id="KW-0547">Nucleotide-binding</keyword>
<dbReference type="Gene3D" id="1.10.8.60">
    <property type="match status" value="1"/>
</dbReference>
<dbReference type="AlphaFoldDB" id="F0SPP2"/>
<dbReference type="eggNOG" id="COG2256">
    <property type="taxonomic scope" value="Bacteria"/>
</dbReference>
<comment type="function">
    <text evidence="1">DNA-dependent ATPase that plays important roles in cellular responses to stalled DNA replication processes.</text>
</comment>
<dbReference type="RefSeq" id="WP_013627731.1">
    <property type="nucleotide sequence ID" value="NC_015174.1"/>
</dbReference>
<keyword evidence="10" id="KW-1185">Reference proteome</keyword>
<reference evidence="10" key="1">
    <citation type="submission" date="2011-02" db="EMBL/GenBank/DDBJ databases">
        <title>The complete genome of Planctomyces brasiliensis DSM 5305.</title>
        <authorList>
            <person name="Lucas S."/>
            <person name="Copeland A."/>
            <person name="Lapidus A."/>
            <person name="Bruce D."/>
            <person name="Goodwin L."/>
            <person name="Pitluck S."/>
            <person name="Kyrpides N."/>
            <person name="Mavromatis K."/>
            <person name="Pagani I."/>
            <person name="Ivanova N."/>
            <person name="Ovchinnikova G."/>
            <person name="Lu M."/>
            <person name="Detter J.C."/>
            <person name="Han C."/>
            <person name="Land M."/>
            <person name="Hauser L."/>
            <person name="Markowitz V."/>
            <person name="Cheng J.-F."/>
            <person name="Hugenholtz P."/>
            <person name="Woyke T."/>
            <person name="Wu D."/>
            <person name="Tindall B."/>
            <person name="Pomrenke H.G."/>
            <person name="Brambilla E."/>
            <person name="Klenk H.-P."/>
            <person name="Eisen J.A."/>
        </authorList>
    </citation>
    <scope>NUCLEOTIDE SEQUENCE [LARGE SCALE GENOMIC DNA]</scope>
    <source>
        <strain evidence="10">ATCC 49424 / DSM 5305 / JCM 21570 / NBRC 103401 / IFAM 1448</strain>
    </source>
</reference>
<dbReference type="FunFam" id="1.20.272.10:FF:000001">
    <property type="entry name" value="Putative AAA family ATPase"/>
    <property type="match status" value="1"/>
</dbReference>
<proteinExistence type="inferred from homology"/>
<dbReference type="InterPro" id="IPR003959">
    <property type="entry name" value="ATPase_AAA_core"/>
</dbReference>
<dbReference type="SMART" id="SM00382">
    <property type="entry name" value="AAA"/>
    <property type="match status" value="1"/>
</dbReference>
<feature type="region of interest" description="Disordered" evidence="7">
    <location>
        <begin position="1"/>
        <end position="20"/>
    </location>
</feature>
<evidence type="ECO:0000256" key="7">
    <source>
        <dbReference type="SAM" id="MobiDB-lite"/>
    </source>
</evidence>
<evidence type="ECO:0000259" key="8">
    <source>
        <dbReference type="SMART" id="SM00382"/>
    </source>
</evidence>
<dbReference type="GO" id="GO:0006261">
    <property type="term" value="P:DNA-templated DNA replication"/>
    <property type="evidence" value="ECO:0007669"/>
    <property type="project" value="TreeGrafter"/>
</dbReference>
<dbReference type="GO" id="GO:0017116">
    <property type="term" value="F:single-stranded DNA helicase activity"/>
    <property type="evidence" value="ECO:0007669"/>
    <property type="project" value="TreeGrafter"/>
</dbReference>
<dbReference type="Gene3D" id="3.40.50.300">
    <property type="entry name" value="P-loop containing nucleotide triphosphate hydrolases"/>
    <property type="match status" value="1"/>
</dbReference>
<evidence type="ECO:0000256" key="4">
    <source>
        <dbReference type="ARBA" id="ARBA00022705"/>
    </source>
</evidence>
<evidence type="ECO:0000256" key="5">
    <source>
        <dbReference type="ARBA" id="ARBA00022741"/>
    </source>
</evidence>
<dbReference type="Pfam" id="PF00004">
    <property type="entry name" value="AAA"/>
    <property type="match status" value="1"/>
</dbReference>
<dbReference type="GO" id="GO:0016887">
    <property type="term" value="F:ATP hydrolysis activity"/>
    <property type="evidence" value="ECO:0007669"/>
    <property type="project" value="InterPro"/>
</dbReference>
<feature type="compositionally biased region" description="Basic and acidic residues" evidence="7">
    <location>
        <begin position="1"/>
        <end position="16"/>
    </location>
</feature>
<keyword evidence="6" id="KW-0067">ATP-binding</keyword>